<dbReference type="EMBL" id="JALJOR010000002">
    <property type="protein sequence ID" value="KAK9823932.1"/>
    <property type="molecule type" value="Genomic_DNA"/>
</dbReference>
<dbReference type="PANTHER" id="PTHR33798:SF5">
    <property type="entry name" value="FLAVIN REDUCTASE LIKE DOMAIN-CONTAINING PROTEIN"/>
    <property type="match status" value="1"/>
</dbReference>
<reference evidence="6 7" key="1">
    <citation type="journal article" date="2024" name="Nat. Commun.">
        <title>Phylogenomics reveals the evolutionary origins of lichenization in chlorophyte algae.</title>
        <authorList>
            <person name="Puginier C."/>
            <person name="Libourel C."/>
            <person name="Otte J."/>
            <person name="Skaloud P."/>
            <person name="Haon M."/>
            <person name="Grisel S."/>
            <person name="Petersen M."/>
            <person name="Berrin J.G."/>
            <person name="Delaux P.M."/>
            <person name="Dal Grande F."/>
            <person name="Keller J."/>
        </authorList>
    </citation>
    <scope>NUCLEOTIDE SEQUENCE [LARGE SCALE GENOMIC DNA]</scope>
    <source>
        <strain evidence="6 7">SAG 2043</strain>
    </source>
</reference>
<comment type="caution">
    <text evidence="6">The sequence shown here is derived from an EMBL/GenBank/DDBJ whole genome shotgun (WGS) entry which is preliminary data.</text>
</comment>
<gene>
    <name evidence="6" type="ORF">WJX72_006453</name>
</gene>
<keyword evidence="2" id="KW-0285">Flavoprotein</keyword>
<keyword evidence="3" id="KW-0288">FMN</keyword>
<evidence type="ECO:0000313" key="6">
    <source>
        <dbReference type="EMBL" id="KAK9823932.1"/>
    </source>
</evidence>
<evidence type="ECO:0000256" key="3">
    <source>
        <dbReference type="ARBA" id="ARBA00022643"/>
    </source>
</evidence>
<dbReference type="SUPFAM" id="SSF50475">
    <property type="entry name" value="FMN-binding split barrel"/>
    <property type="match status" value="1"/>
</dbReference>
<accession>A0AAW1QR49</accession>
<sequence length="293" mass="31862">MPHAQLIGAAAAGALSATALLVSILRASPNFARRLAKKQVITTPHPHPKYKPGDKQPHPFGHDRMISLDPAVIGGAAMYPFVISSVVPRPVAFISSLSKEGEGNLSPYSYFNAVSHDPPFLAVGHCHTKGRPEGKKDSLLNILETGEFVVCIMSEWFIEAANHTCGNYDRGINEMELSGLTPVPSVKVKPPRVKESAVHFECKLRHTYDVKNDKGEVTATVVLGEVVLAHVHEGVAAKSPSGKTIVDITKYWPVARLGGNTYSRLTEIFDLPRPDREWQFKTPTKGDMPKAGS</sequence>
<evidence type="ECO:0000256" key="2">
    <source>
        <dbReference type="ARBA" id="ARBA00022630"/>
    </source>
</evidence>
<dbReference type="Pfam" id="PF01613">
    <property type="entry name" value="Flavin_Reduct"/>
    <property type="match status" value="1"/>
</dbReference>
<feature type="domain" description="Flavin reductase like" evidence="5">
    <location>
        <begin position="84"/>
        <end position="245"/>
    </location>
</feature>
<dbReference type="InterPro" id="IPR002563">
    <property type="entry name" value="Flavin_Rdtase-like_dom"/>
</dbReference>
<dbReference type="Gene3D" id="2.30.110.10">
    <property type="entry name" value="Electron Transport, Fmn-binding Protein, Chain A"/>
    <property type="match status" value="1"/>
</dbReference>
<organism evidence="6 7">
    <name type="scientific">[Myrmecia] bisecta</name>
    <dbReference type="NCBI Taxonomy" id="41462"/>
    <lineage>
        <taxon>Eukaryota</taxon>
        <taxon>Viridiplantae</taxon>
        <taxon>Chlorophyta</taxon>
        <taxon>core chlorophytes</taxon>
        <taxon>Trebouxiophyceae</taxon>
        <taxon>Trebouxiales</taxon>
        <taxon>Trebouxiaceae</taxon>
        <taxon>Myrmecia</taxon>
    </lineage>
</organism>
<dbReference type="InterPro" id="IPR012349">
    <property type="entry name" value="Split_barrel_FMN-bd"/>
</dbReference>
<evidence type="ECO:0000256" key="1">
    <source>
        <dbReference type="ARBA" id="ARBA00001917"/>
    </source>
</evidence>
<comment type="similarity">
    <text evidence="4">Belongs to the flavoredoxin family.</text>
</comment>
<dbReference type="PANTHER" id="PTHR33798">
    <property type="entry name" value="FLAVOPROTEIN OXYGENASE"/>
    <property type="match status" value="1"/>
</dbReference>
<evidence type="ECO:0000256" key="4">
    <source>
        <dbReference type="ARBA" id="ARBA00038054"/>
    </source>
</evidence>
<comment type="cofactor">
    <cofactor evidence="1">
        <name>FMN</name>
        <dbReference type="ChEBI" id="CHEBI:58210"/>
    </cofactor>
</comment>
<dbReference type="AlphaFoldDB" id="A0AAW1QR49"/>
<name>A0AAW1QR49_9CHLO</name>
<dbReference type="GO" id="GO:0010181">
    <property type="term" value="F:FMN binding"/>
    <property type="evidence" value="ECO:0007669"/>
    <property type="project" value="InterPro"/>
</dbReference>
<evidence type="ECO:0000313" key="7">
    <source>
        <dbReference type="Proteomes" id="UP001489004"/>
    </source>
</evidence>
<keyword evidence="7" id="KW-1185">Reference proteome</keyword>
<proteinExistence type="inferred from homology"/>
<dbReference type="SMART" id="SM00903">
    <property type="entry name" value="Flavin_Reduct"/>
    <property type="match status" value="1"/>
</dbReference>
<dbReference type="Proteomes" id="UP001489004">
    <property type="component" value="Unassembled WGS sequence"/>
</dbReference>
<evidence type="ECO:0000259" key="5">
    <source>
        <dbReference type="SMART" id="SM00903"/>
    </source>
</evidence>
<protein>
    <recommendedName>
        <fullName evidence="5">Flavin reductase like domain-containing protein</fullName>
    </recommendedName>
</protein>